<comment type="caution">
    <text evidence="1">The sequence shown here is derived from an EMBL/GenBank/DDBJ whole genome shotgun (WGS) entry which is preliminary data.</text>
</comment>
<evidence type="ECO:0000313" key="2">
    <source>
        <dbReference type="Proteomes" id="UP001497680"/>
    </source>
</evidence>
<protein>
    <submittedName>
        <fullName evidence="1">Uncharacterized protein</fullName>
    </submittedName>
</protein>
<keyword evidence="2" id="KW-1185">Reference proteome</keyword>
<name>A0ACC0CN00_9PEZI</name>
<proteinExistence type="predicted"/>
<dbReference type="EMBL" id="MU394386">
    <property type="protein sequence ID" value="KAI6081799.1"/>
    <property type="molecule type" value="Genomic_DNA"/>
</dbReference>
<evidence type="ECO:0000313" key="1">
    <source>
        <dbReference type="EMBL" id="KAI6081799.1"/>
    </source>
</evidence>
<organism evidence="1 2">
    <name type="scientific">Hypoxylon rubiginosum</name>
    <dbReference type="NCBI Taxonomy" id="110542"/>
    <lineage>
        <taxon>Eukaryota</taxon>
        <taxon>Fungi</taxon>
        <taxon>Dikarya</taxon>
        <taxon>Ascomycota</taxon>
        <taxon>Pezizomycotina</taxon>
        <taxon>Sordariomycetes</taxon>
        <taxon>Xylariomycetidae</taxon>
        <taxon>Xylariales</taxon>
        <taxon>Hypoxylaceae</taxon>
        <taxon>Hypoxylon</taxon>
    </lineage>
</organism>
<dbReference type="Proteomes" id="UP001497680">
    <property type="component" value="Unassembled WGS sequence"/>
</dbReference>
<reference evidence="1 2" key="1">
    <citation type="journal article" date="2022" name="New Phytol.">
        <title>Ecological generalism drives hyperdiversity of secondary metabolite gene clusters in xylarialean endophytes.</title>
        <authorList>
            <person name="Franco M.E.E."/>
            <person name="Wisecaver J.H."/>
            <person name="Arnold A.E."/>
            <person name="Ju Y.M."/>
            <person name="Slot J.C."/>
            <person name="Ahrendt S."/>
            <person name="Moore L.P."/>
            <person name="Eastman K.E."/>
            <person name="Scott K."/>
            <person name="Konkel Z."/>
            <person name="Mondo S.J."/>
            <person name="Kuo A."/>
            <person name="Hayes R.D."/>
            <person name="Haridas S."/>
            <person name="Andreopoulos B."/>
            <person name="Riley R."/>
            <person name="LaButti K."/>
            <person name="Pangilinan J."/>
            <person name="Lipzen A."/>
            <person name="Amirebrahimi M."/>
            <person name="Yan J."/>
            <person name="Adam C."/>
            <person name="Keymanesh K."/>
            <person name="Ng V."/>
            <person name="Louie K."/>
            <person name="Northen T."/>
            <person name="Drula E."/>
            <person name="Henrissat B."/>
            <person name="Hsieh H.M."/>
            <person name="Youens-Clark K."/>
            <person name="Lutzoni F."/>
            <person name="Miadlikowska J."/>
            <person name="Eastwood D.C."/>
            <person name="Hamelin R.C."/>
            <person name="Grigoriev I.V."/>
            <person name="U'Ren J.M."/>
        </authorList>
    </citation>
    <scope>NUCLEOTIDE SEQUENCE [LARGE SCALE GENOMIC DNA]</scope>
    <source>
        <strain evidence="1 2">ER1909</strain>
    </source>
</reference>
<accession>A0ACC0CN00</accession>
<sequence>MSIANQLPSASSCFPSPEDALSLFLNDLEDSSTETKALFLQHLIQVVSLLSQDDDHDDYITTLTTGKLMEEWRKNIDEWLEDQAEWLNDKAKGQSLASALRVHGSPSFTTYDAAKTWNFLSRCDAFQNEKLSDRVIRERHGKLHLYLPIGIPSLDIPSKILTDLSYGQIQEFHMWKSTTCKEVRILAKLENDVPLFFCWRSQHRPYSALIDFTNSDEGRRRLFEQPRELARQQPAIEQLVLYLLVMLWYLTLRYGNQDWVDAHRPMADKSWVQDYCRILRGEEVAEAKFILGQILNSLVVVLGPTHTMTSFIHRHGIWNSLTSYEPDEEAKVYWQRYLRKNRSSAKSGSK</sequence>
<gene>
    <name evidence="1" type="ORF">F4821DRAFT_274605</name>
</gene>